<protein>
    <submittedName>
        <fullName evidence="1">Uncharacterized protein</fullName>
    </submittedName>
</protein>
<evidence type="ECO:0000313" key="2">
    <source>
        <dbReference type="Proteomes" id="UP000796761"/>
    </source>
</evidence>
<dbReference type="AlphaFoldDB" id="A0A8K1GP61"/>
<organism evidence="1 2">
    <name type="scientific">Zosterops borbonicus</name>
    <dbReference type="NCBI Taxonomy" id="364589"/>
    <lineage>
        <taxon>Eukaryota</taxon>
        <taxon>Metazoa</taxon>
        <taxon>Chordata</taxon>
        <taxon>Craniata</taxon>
        <taxon>Vertebrata</taxon>
        <taxon>Euteleostomi</taxon>
        <taxon>Archelosauria</taxon>
        <taxon>Archosauria</taxon>
        <taxon>Dinosauria</taxon>
        <taxon>Saurischia</taxon>
        <taxon>Theropoda</taxon>
        <taxon>Coelurosauria</taxon>
        <taxon>Aves</taxon>
        <taxon>Neognathae</taxon>
        <taxon>Neoaves</taxon>
        <taxon>Telluraves</taxon>
        <taxon>Australaves</taxon>
        <taxon>Passeriformes</taxon>
        <taxon>Sylvioidea</taxon>
        <taxon>Zosteropidae</taxon>
        <taxon>Zosterops</taxon>
    </lineage>
</organism>
<dbReference type="OrthoDB" id="10056483at2759"/>
<dbReference type="EMBL" id="SWJQ01000120">
    <property type="protein sequence ID" value="TRZ21563.1"/>
    <property type="molecule type" value="Genomic_DNA"/>
</dbReference>
<keyword evidence="2" id="KW-1185">Reference proteome</keyword>
<dbReference type="Proteomes" id="UP000796761">
    <property type="component" value="Unassembled WGS sequence"/>
</dbReference>
<reference evidence="1" key="1">
    <citation type="submission" date="2019-04" db="EMBL/GenBank/DDBJ databases">
        <title>Genome assembly of Zosterops borbonicus 15179.</title>
        <authorList>
            <person name="Leroy T."/>
            <person name="Anselmetti Y."/>
            <person name="Tilak M.-K."/>
            <person name="Nabholz B."/>
        </authorList>
    </citation>
    <scope>NUCLEOTIDE SEQUENCE</scope>
    <source>
        <strain evidence="1">HGM_15179</strain>
        <tissue evidence="1">Muscle</tissue>
    </source>
</reference>
<comment type="caution">
    <text evidence="1">The sequence shown here is derived from an EMBL/GenBank/DDBJ whole genome shotgun (WGS) entry which is preliminary data.</text>
</comment>
<evidence type="ECO:0000313" key="1">
    <source>
        <dbReference type="EMBL" id="TRZ21563.1"/>
    </source>
</evidence>
<gene>
    <name evidence="1" type="ORF">HGM15179_005543</name>
</gene>
<proteinExistence type="predicted"/>
<name>A0A8K1GP61_9PASS</name>
<sequence>MPSYNQQLIVHLDVSDEWCPQFGQALFNTFVVHMDNRIECRASNIAHTTKLCGATGALEGKDAIQRDLDRLEKWNPMKLYKARSKVCIQSSVARRPRKGILPLHSTLLRPHLECSIQPWDPQHEMDMEWLEGVQRRSQR</sequence>
<accession>A0A8K1GP61</accession>